<dbReference type="PROSITE" id="PS50127">
    <property type="entry name" value="UBC_2"/>
    <property type="match status" value="1"/>
</dbReference>
<evidence type="ECO:0000313" key="5">
    <source>
        <dbReference type="EMBL" id="ODQ44523.1"/>
    </source>
</evidence>
<dbReference type="PANTHER" id="PTHR24067">
    <property type="entry name" value="UBIQUITIN-CONJUGATING ENZYME E2"/>
    <property type="match status" value="1"/>
</dbReference>
<evidence type="ECO:0000313" key="6">
    <source>
        <dbReference type="Proteomes" id="UP000094455"/>
    </source>
</evidence>
<dbReference type="Proteomes" id="UP000094455">
    <property type="component" value="Unassembled WGS sequence"/>
</dbReference>
<evidence type="ECO:0000256" key="1">
    <source>
        <dbReference type="ARBA" id="ARBA00022741"/>
    </source>
</evidence>
<name>A0A1E3NGQ1_9ASCO</name>
<dbReference type="SMART" id="SM00212">
    <property type="entry name" value="UBCc"/>
    <property type="match status" value="1"/>
</dbReference>
<dbReference type="GeneID" id="30179759"/>
<proteinExistence type="predicted"/>
<dbReference type="InterPro" id="IPR016135">
    <property type="entry name" value="UBQ-conjugating_enzyme/RWD"/>
</dbReference>
<feature type="domain" description="UBC core" evidence="4">
    <location>
        <begin position="4"/>
        <end position="154"/>
    </location>
</feature>
<dbReference type="STRING" id="763406.A0A1E3NGQ1"/>
<reference evidence="5 6" key="1">
    <citation type="journal article" date="2016" name="Proc. Natl. Acad. Sci. U.S.A.">
        <title>Comparative genomics of biotechnologically important yeasts.</title>
        <authorList>
            <person name="Riley R."/>
            <person name="Haridas S."/>
            <person name="Wolfe K.H."/>
            <person name="Lopes M.R."/>
            <person name="Hittinger C.T."/>
            <person name="Goeker M."/>
            <person name="Salamov A.A."/>
            <person name="Wisecaver J.H."/>
            <person name="Long T.M."/>
            <person name="Calvey C.H."/>
            <person name="Aerts A.L."/>
            <person name="Barry K.W."/>
            <person name="Choi C."/>
            <person name="Clum A."/>
            <person name="Coughlan A.Y."/>
            <person name="Deshpande S."/>
            <person name="Douglass A.P."/>
            <person name="Hanson S.J."/>
            <person name="Klenk H.-P."/>
            <person name="LaButti K.M."/>
            <person name="Lapidus A."/>
            <person name="Lindquist E.A."/>
            <person name="Lipzen A.M."/>
            <person name="Meier-Kolthoff J.P."/>
            <person name="Ohm R.A."/>
            <person name="Otillar R.P."/>
            <person name="Pangilinan J.L."/>
            <person name="Peng Y."/>
            <person name="Rokas A."/>
            <person name="Rosa C.A."/>
            <person name="Scheuner C."/>
            <person name="Sibirny A.A."/>
            <person name="Slot J.C."/>
            <person name="Stielow J.B."/>
            <person name="Sun H."/>
            <person name="Kurtzman C.P."/>
            <person name="Blackwell M."/>
            <person name="Grigoriev I.V."/>
            <person name="Jeffries T.W."/>
        </authorList>
    </citation>
    <scope>NUCLEOTIDE SEQUENCE [LARGE SCALE GENOMIC DNA]</scope>
    <source>
        <strain evidence="5 6">NRRL Y-2026</strain>
    </source>
</reference>
<evidence type="ECO:0000256" key="2">
    <source>
        <dbReference type="ARBA" id="ARBA00022786"/>
    </source>
</evidence>
<protein>
    <recommendedName>
        <fullName evidence="4">UBC core domain-containing protein</fullName>
    </recommendedName>
</protein>
<dbReference type="InterPro" id="IPR000608">
    <property type="entry name" value="UBC"/>
</dbReference>
<evidence type="ECO:0000259" key="4">
    <source>
        <dbReference type="PROSITE" id="PS50127"/>
    </source>
</evidence>
<organism evidence="5 6">
    <name type="scientific">Pichia membranifaciens NRRL Y-2026</name>
    <dbReference type="NCBI Taxonomy" id="763406"/>
    <lineage>
        <taxon>Eukaryota</taxon>
        <taxon>Fungi</taxon>
        <taxon>Dikarya</taxon>
        <taxon>Ascomycota</taxon>
        <taxon>Saccharomycotina</taxon>
        <taxon>Pichiomycetes</taxon>
        <taxon>Pichiales</taxon>
        <taxon>Pichiaceae</taxon>
        <taxon>Pichia</taxon>
    </lineage>
</organism>
<sequence>MSNLANKRVLKELKDFVSNNSATNGPLKLVSSQDKVDCILIEMRITSNPLYDPNTPFTLSYQIGDDYPFSPPQIVFVGSNIPVHPHIYSNGHICLNILYDGWTPVQSISSIVLSLQSMLLNNRVLEKPHDDENHCKYGPSNPLLSKWVFHDDTV</sequence>
<dbReference type="AlphaFoldDB" id="A0A1E3NGQ1"/>
<dbReference type="OrthoDB" id="406833at2759"/>
<evidence type="ECO:0000256" key="3">
    <source>
        <dbReference type="ARBA" id="ARBA00022840"/>
    </source>
</evidence>
<dbReference type="EMBL" id="KV454007">
    <property type="protein sequence ID" value="ODQ44523.1"/>
    <property type="molecule type" value="Genomic_DNA"/>
</dbReference>
<keyword evidence="2" id="KW-0833">Ubl conjugation pathway</keyword>
<dbReference type="InterPro" id="IPR050113">
    <property type="entry name" value="Ub_conjugating_enzyme"/>
</dbReference>
<dbReference type="Gene3D" id="3.10.110.10">
    <property type="entry name" value="Ubiquitin Conjugating Enzyme"/>
    <property type="match status" value="1"/>
</dbReference>
<keyword evidence="1" id="KW-0547">Nucleotide-binding</keyword>
<dbReference type="CDD" id="cd23808">
    <property type="entry name" value="UBCc_UBE2W"/>
    <property type="match status" value="1"/>
</dbReference>
<dbReference type="SUPFAM" id="SSF54495">
    <property type="entry name" value="UBC-like"/>
    <property type="match status" value="1"/>
</dbReference>
<keyword evidence="3" id="KW-0067">ATP-binding</keyword>
<dbReference type="GO" id="GO:0005524">
    <property type="term" value="F:ATP binding"/>
    <property type="evidence" value="ECO:0007669"/>
    <property type="project" value="UniProtKB-KW"/>
</dbReference>
<dbReference type="RefSeq" id="XP_019015636.1">
    <property type="nucleotide sequence ID" value="XM_019163072.1"/>
</dbReference>
<accession>A0A1E3NGQ1</accession>
<keyword evidence="6" id="KW-1185">Reference proteome</keyword>
<dbReference type="Pfam" id="PF00179">
    <property type="entry name" value="UQ_con"/>
    <property type="match status" value="1"/>
</dbReference>
<gene>
    <name evidence="5" type="ORF">PICMEDRAFT_37281</name>
</gene>